<keyword evidence="6" id="KW-0143">Chaperone</keyword>
<dbReference type="KEGG" id="cdep:91086097"/>
<protein>
    <recommendedName>
        <fullName evidence="11">Hypoxia up-regulated 1</fullName>
    </recommendedName>
</protein>
<dbReference type="GeneID" id="91086097"/>
<dbReference type="InterPro" id="IPR029048">
    <property type="entry name" value="HSP70_C_sf"/>
</dbReference>
<dbReference type="Gene3D" id="3.90.640.10">
    <property type="entry name" value="Actin, Chain A, domain 4"/>
    <property type="match status" value="1"/>
</dbReference>
<dbReference type="Gene3D" id="2.60.34.10">
    <property type="entry name" value="Substrate Binding Domain Of DNAk, Chain A, domain 1"/>
    <property type="match status" value="1"/>
</dbReference>
<dbReference type="GO" id="GO:0140662">
    <property type="term" value="F:ATP-dependent protein folding chaperone"/>
    <property type="evidence" value="ECO:0007669"/>
    <property type="project" value="InterPro"/>
</dbReference>
<accession>A0AAJ8M065</accession>
<evidence type="ECO:0000256" key="6">
    <source>
        <dbReference type="ARBA" id="ARBA00023186"/>
    </source>
</evidence>
<dbReference type="CDD" id="cd10230">
    <property type="entry name" value="ASKHA_NBD_HSP70_HYOU1"/>
    <property type="match status" value="1"/>
</dbReference>
<dbReference type="GO" id="GO:0030968">
    <property type="term" value="P:endoplasmic reticulum unfolded protein response"/>
    <property type="evidence" value="ECO:0007669"/>
    <property type="project" value="TreeGrafter"/>
</dbReference>
<dbReference type="AlphaFoldDB" id="A0AAJ8M065"/>
<reference evidence="9" key="2">
    <citation type="journal article" date="2022" name="Elife">
        <title>Obligate sexual reproduction of a homothallic fungus closely related to the Cryptococcus pathogenic species complex.</title>
        <authorList>
            <person name="Passer A.R."/>
            <person name="Clancey S.A."/>
            <person name="Shea T."/>
            <person name="David-Palma M."/>
            <person name="Averette A.F."/>
            <person name="Boekhout T."/>
            <person name="Porcel B.M."/>
            <person name="Nowrousian M."/>
            <person name="Cuomo C.A."/>
            <person name="Sun S."/>
            <person name="Heitman J."/>
            <person name="Coelho M.A."/>
        </authorList>
    </citation>
    <scope>NUCLEOTIDE SEQUENCE</scope>
    <source>
        <strain evidence="9">CBS 7841</strain>
    </source>
</reference>
<feature type="chain" id="PRO_5042484256" description="Hypoxia up-regulated 1" evidence="8">
    <location>
        <begin position="21"/>
        <end position="895"/>
    </location>
</feature>
<dbReference type="Gene3D" id="1.20.1270.10">
    <property type="match status" value="1"/>
</dbReference>
<feature type="region of interest" description="Disordered" evidence="7">
    <location>
        <begin position="810"/>
        <end position="895"/>
    </location>
</feature>
<evidence type="ECO:0000256" key="5">
    <source>
        <dbReference type="ARBA" id="ARBA00022840"/>
    </source>
</evidence>
<dbReference type="RefSeq" id="XP_066067413.1">
    <property type="nucleotide sequence ID" value="XM_066211316.1"/>
</dbReference>
<dbReference type="GO" id="GO:0034663">
    <property type="term" value="C:endoplasmic reticulum chaperone complex"/>
    <property type="evidence" value="ECO:0007669"/>
    <property type="project" value="TreeGrafter"/>
</dbReference>
<feature type="compositionally biased region" description="Basic residues" evidence="7">
    <location>
        <begin position="819"/>
        <end position="828"/>
    </location>
</feature>
<feature type="signal peptide" evidence="8">
    <location>
        <begin position="1"/>
        <end position="20"/>
    </location>
</feature>
<dbReference type="InterPro" id="IPR018181">
    <property type="entry name" value="Heat_shock_70_CS"/>
</dbReference>
<keyword evidence="3" id="KW-0547">Nucleotide-binding</keyword>
<feature type="compositionally biased region" description="Basic and acidic residues" evidence="7">
    <location>
        <begin position="882"/>
        <end position="895"/>
    </location>
</feature>
<sequence length="895" mass="98846">MRLKHVLALSLVLFAPTIQAAVLAIDYGAEFTKLSLVKPGTPFDVVLDKDSKRKIASVVGWKRDERVFGVEAKMAATRFPDTHYPYVKQLLGSSSPTRLPLYPAPPKFINDTLIFPHPSPPFYISPAISSDEGWTPTALLAHQLSYFRHLAESIQPPGQRKEPIYQVVVTVPGWWDHAQRRAYRDALELQGMSCLAMISEGVGVALNYAMTRTFPTLDSATGQGEKEFHIVYDSGALATTATVLAFYQTSNYPTPKSKTAINTTHIEVLGTGWEQAGGVLLDTVLQQILLEDFIKKSGKEGARNDKKTLAKLAKEASRVKHILSANQEANVAIESLYDDVDYRSHVSRAALDNALDQAGQLFSSPINSALLSAGLSLQDISSVILFGGNTRVPLVQTALKNVLGGEDKIAQNVNSDEAAVLGAAFYGAALSKQFRVKPIEIKERSVGDISIVDKGVVFPQGTILGERKTFTFPAKGDINLEFIQTIDQPASAHSSLYPQPILSVQVYDIEKALNEFTASEPVVNLTLRLDPKGHLSAANAVLVSNVTEFKEGGVAGVIKGLFGSKDETDKGEQDKEEQDGANRSKAKDQKMALKFREKHLGIKSMSGEEKRITNARLQSIATFEITKAVREEARNSLESYLYALSTSLGDEKSALKDFSTPTEQNKLQILMEETFDWLADNAEIANEEALRAKFEALKNVERPGVYRYNEYKSRDKSVTNFRQAMHLARLFYVDAIKNYTLAMEAAATATPEDPVTPPKYTEEELKEVNDLLKDYTLWIDEKMTEQVKLDNDRTKDPVITVKELEERGRKLQTTVLRLQNRKAPRKPKPSPSLPSSSTSPLAKETVTPASQSVNDIPEFTESQTQSSTTLASPTDLGPEPTVEEKKKKEIIHEEL</sequence>
<dbReference type="InterPro" id="IPR043129">
    <property type="entry name" value="ATPase_NBD"/>
</dbReference>
<keyword evidence="10" id="KW-1185">Reference proteome</keyword>
<organism evidence="9 10">
    <name type="scientific">Cryptococcus depauperatus CBS 7841</name>
    <dbReference type="NCBI Taxonomy" id="1295531"/>
    <lineage>
        <taxon>Eukaryota</taxon>
        <taxon>Fungi</taxon>
        <taxon>Dikarya</taxon>
        <taxon>Basidiomycota</taxon>
        <taxon>Agaricomycotina</taxon>
        <taxon>Tremellomycetes</taxon>
        <taxon>Tremellales</taxon>
        <taxon>Cryptococcaceae</taxon>
        <taxon>Cryptococcus</taxon>
    </lineage>
</organism>
<dbReference type="Pfam" id="PF00012">
    <property type="entry name" value="HSP70"/>
    <property type="match status" value="1"/>
</dbReference>
<dbReference type="PANTHER" id="PTHR45639:SF3">
    <property type="entry name" value="HYPOXIA UP-REGULATED PROTEIN 1"/>
    <property type="match status" value="1"/>
</dbReference>
<reference evidence="9" key="3">
    <citation type="submission" date="2024-01" db="EMBL/GenBank/DDBJ databases">
        <authorList>
            <person name="Coelho M.A."/>
            <person name="David-Palma M."/>
            <person name="Shea T."/>
            <person name="Sun S."/>
            <person name="Cuomo C.A."/>
            <person name="Heitman J."/>
        </authorList>
    </citation>
    <scope>NUCLEOTIDE SEQUENCE</scope>
    <source>
        <strain evidence="9">CBS 7841</strain>
    </source>
</reference>
<dbReference type="PROSITE" id="PS01036">
    <property type="entry name" value="HSP70_3"/>
    <property type="match status" value="1"/>
</dbReference>
<dbReference type="InterPro" id="IPR029047">
    <property type="entry name" value="HSP70_peptide-bd_sf"/>
</dbReference>
<dbReference type="SUPFAM" id="SSF100934">
    <property type="entry name" value="Heat shock protein 70kD (HSP70), C-terminal subdomain"/>
    <property type="match status" value="1"/>
</dbReference>
<name>A0AAJ8M065_9TREE</name>
<keyword evidence="4" id="KW-0256">Endoplasmic reticulum</keyword>
<comment type="subcellular location">
    <subcellularLocation>
        <location evidence="1">Endoplasmic reticulum lumen</location>
    </subcellularLocation>
</comment>
<dbReference type="EMBL" id="CP143785">
    <property type="protein sequence ID" value="WVN86713.1"/>
    <property type="molecule type" value="Genomic_DNA"/>
</dbReference>
<evidence type="ECO:0000256" key="4">
    <source>
        <dbReference type="ARBA" id="ARBA00022824"/>
    </source>
</evidence>
<dbReference type="PRINTS" id="PR00301">
    <property type="entry name" value="HEATSHOCK70"/>
</dbReference>
<evidence type="ECO:0000256" key="2">
    <source>
        <dbReference type="ARBA" id="ARBA00022729"/>
    </source>
</evidence>
<dbReference type="SUPFAM" id="SSF53067">
    <property type="entry name" value="Actin-like ATPase domain"/>
    <property type="match status" value="2"/>
</dbReference>
<dbReference type="GO" id="GO:0005788">
    <property type="term" value="C:endoplasmic reticulum lumen"/>
    <property type="evidence" value="ECO:0007669"/>
    <property type="project" value="UniProtKB-SubCell"/>
</dbReference>
<evidence type="ECO:0000256" key="7">
    <source>
        <dbReference type="SAM" id="MobiDB-lite"/>
    </source>
</evidence>
<dbReference type="PANTHER" id="PTHR45639">
    <property type="entry name" value="HSC70CB, ISOFORM G-RELATED"/>
    <property type="match status" value="1"/>
</dbReference>
<dbReference type="Gene3D" id="3.30.30.30">
    <property type="match status" value="1"/>
</dbReference>
<dbReference type="Gene3D" id="3.30.420.40">
    <property type="match status" value="2"/>
</dbReference>
<dbReference type="InterPro" id="IPR013126">
    <property type="entry name" value="Hsp_70_fam"/>
</dbReference>
<feature type="compositionally biased region" description="Low complexity" evidence="7">
    <location>
        <begin position="833"/>
        <end position="843"/>
    </location>
</feature>
<proteinExistence type="predicted"/>
<feature type="region of interest" description="Disordered" evidence="7">
    <location>
        <begin position="565"/>
        <end position="588"/>
    </location>
</feature>
<keyword evidence="5" id="KW-0067">ATP-binding</keyword>
<dbReference type="GO" id="GO:0005524">
    <property type="term" value="F:ATP binding"/>
    <property type="evidence" value="ECO:0007669"/>
    <property type="project" value="UniProtKB-KW"/>
</dbReference>
<gene>
    <name evidence="9" type="ORF">L203_101885</name>
</gene>
<evidence type="ECO:0000313" key="10">
    <source>
        <dbReference type="Proteomes" id="UP000094043"/>
    </source>
</evidence>
<keyword evidence="2 8" id="KW-0732">Signal</keyword>
<reference evidence="9" key="1">
    <citation type="submission" date="2016-06" db="EMBL/GenBank/DDBJ databases">
        <authorList>
            <person name="Cuomo C."/>
            <person name="Litvintseva A."/>
            <person name="Heitman J."/>
            <person name="Chen Y."/>
            <person name="Sun S."/>
            <person name="Springer D."/>
            <person name="Dromer F."/>
            <person name="Young S."/>
            <person name="Zeng Q."/>
            <person name="Chapman S."/>
            <person name="Gujja S."/>
            <person name="Saif S."/>
            <person name="Birren B."/>
        </authorList>
    </citation>
    <scope>NUCLEOTIDE SEQUENCE</scope>
    <source>
        <strain evidence="9">CBS 7841</strain>
    </source>
</reference>
<evidence type="ECO:0000256" key="1">
    <source>
        <dbReference type="ARBA" id="ARBA00004319"/>
    </source>
</evidence>
<evidence type="ECO:0000313" key="9">
    <source>
        <dbReference type="EMBL" id="WVN86713.1"/>
    </source>
</evidence>
<evidence type="ECO:0008006" key="11">
    <source>
        <dbReference type="Google" id="ProtNLM"/>
    </source>
</evidence>
<evidence type="ECO:0000256" key="8">
    <source>
        <dbReference type="SAM" id="SignalP"/>
    </source>
</evidence>
<dbReference type="Proteomes" id="UP000094043">
    <property type="component" value="Chromosome 2"/>
</dbReference>
<evidence type="ECO:0000256" key="3">
    <source>
        <dbReference type="ARBA" id="ARBA00022741"/>
    </source>
</evidence>